<dbReference type="NCBIfam" id="TIGR01891">
    <property type="entry name" value="amidohydrolases"/>
    <property type="match status" value="1"/>
</dbReference>
<dbReference type="Gene3D" id="3.30.70.360">
    <property type="match status" value="1"/>
</dbReference>
<reference evidence="3 4" key="1">
    <citation type="submission" date="2016-08" db="EMBL/GenBank/DDBJ databases">
        <title>Draft genome sequence of Candidatus Piscirickettsia litoralis, from seawater.</title>
        <authorList>
            <person name="Wan X."/>
            <person name="Lee A.J."/>
            <person name="Hou S."/>
            <person name="Donachie S.P."/>
        </authorList>
    </citation>
    <scope>NUCLEOTIDE SEQUENCE [LARGE SCALE GENOMIC DNA]</scope>
    <source>
        <strain evidence="3 4">Y2</strain>
    </source>
</reference>
<dbReference type="SUPFAM" id="SSF55031">
    <property type="entry name" value="Bacterial exopeptidase dimerisation domain"/>
    <property type="match status" value="1"/>
</dbReference>
<dbReference type="InterPro" id="IPR017439">
    <property type="entry name" value="Amidohydrolase"/>
</dbReference>
<dbReference type="Pfam" id="PF07687">
    <property type="entry name" value="M20_dimer"/>
    <property type="match status" value="1"/>
</dbReference>
<proteinExistence type="predicted"/>
<dbReference type="Proteomes" id="UP000094329">
    <property type="component" value="Unassembled WGS sequence"/>
</dbReference>
<name>A0ABX3A5D8_9GAMM</name>
<evidence type="ECO:0000256" key="1">
    <source>
        <dbReference type="ARBA" id="ARBA00022801"/>
    </source>
</evidence>
<dbReference type="PANTHER" id="PTHR11014">
    <property type="entry name" value="PEPTIDASE M20 FAMILY MEMBER"/>
    <property type="match status" value="1"/>
</dbReference>
<dbReference type="PIRSF" id="PIRSF005962">
    <property type="entry name" value="Pept_M20D_amidohydro"/>
    <property type="match status" value="1"/>
</dbReference>
<sequence>MKGFTHEAIDLRHQLHRNPELKYEEVETAELVTKELERYGYEVKTGIGKTGVTALLDSGRPGPVVALRADLDALPICEQTGLDYSSKNPGKMHACGHDGHTATLLLVARVLKEHVGLLPCGAIKFIFQPAEEGGAGAYAMIQEGVLESPKVDAIFGYHNFPGTELGHVIVRSGCFMAGANMFKVTVTGKGGHAAYPEACIDPVVAAAALIQNTQSIISRNISSGEQGIISITQLNAGTAHNVIADDVELQGTIRATSPKAMDYLIERFESVVKHSVATFGAEASIEYTLDPPYPPTMNHPKESELVHQVAKESLGENRVHWLDGVSSMGGEDFAFYLQEVPGCYFGVGNGMSSPSLHNGHYDYSDEILADACQLLCHTAIAYIQENAATYSN</sequence>
<evidence type="ECO:0000313" key="3">
    <source>
        <dbReference type="EMBL" id="ODN44072.1"/>
    </source>
</evidence>
<dbReference type="EMBL" id="MDTU01000001">
    <property type="protein sequence ID" value="ODN44072.1"/>
    <property type="molecule type" value="Genomic_DNA"/>
</dbReference>
<gene>
    <name evidence="3" type="ORF">BGC07_10485</name>
</gene>
<dbReference type="Pfam" id="PF01546">
    <property type="entry name" value="Peptidase_M20"/>
    <property type="match status" value="1"/>
</dbReference>
<evidence type="ECO:0000313" key="4">
    <source>
        <dbReference type="Proteomes" id="UP000094329"/>
    </source>
</evidence>
<dbReference type="PANTHER" id="PTHR11014:SF63">
    <property type="entry name" value="METALLOPEPTIDASE, PUTATIVE (AFU_ORTHOLOGUE AFUA_6G09600)-RELATED"/>
    <property type="match status" value="1"/>
</dbReference>
<keyword evidence="1" id="KW-0378">Hydrolase</keyword>
<accession>A0ABX3A5D8</accession>
<feature type="domain" description="Peptidase M20 dimerisation" evidence="2">
    <location>
        <begin position="178"/>
        <end position="274"/>
    </location>
</feature>
<evidence type="ECO:0000259" key="2">
    <source>
        <dbReference type="Pfam" id="PF07687"/>
    </source>
</evidence>
<dbReference type="InterPro" id="IPR002933">
    <property type="entry name" value="Peptidase_M20"/>
</dbReference>
<dbReference type="InterPro" id="IPR036264">
    <property type="entry name" value="Bact_exopeptidase_dim_dom"/>
</dbReference>
<dbReference type="InterPro" id="IPR011650">
    <property type="entry name" value="Peptidase_M20_dimer"/>
</dbReference>
<keyword evidence="4" id="KW-1185">Reference proteome</keyword>
<organism evidence="3 4">
    <name type="scientific">Piscirickettsia litoralis</name>
    <dbReference type="NCBI Taxonomy" id="1891921"/>
    <lineage>
        <taxon>Bacteria</taxon>
        <taxon>Pseudomonadati</taxon>
        <taxon>Pseudomonadota</taxon>
        <taxon>Gammaproteobacteria</taxon>
        <taxon>Thiotrichales</taxon>
        <taxon>Piscirickettsiaceae</taxon>
        <taxon>Piscirickettsia</taxon>
    </lineage>
</organism>
<dbReference type="Gene3D" id="3.40.630.10">
    <property type="entry name" value="Zn peptidases"/>
    <property type="match status" value="1"/>
</dbReference>
<protein>
    <recommendedName>
        <fullName evidence="2">Peptidase M20 dimerisation domain-containing protein</fullName>
    </recommendedName>
</protein>
<comment type="caution">
    <text evidence="3">The sequence shown here is derived from an EMBL/GenBank/DDBJ whole genome shotgun (WGS) entry which is preliminary data.</text>
</comment>
<dbReference type="SUPFAM" id="SSF53187">
    <property type="entry name" value="Zn-dependent exopeptidases"/>
    <property type="match status" value="1"/>
</dbReference>